<keyword evidence="5 8" id="KW-0799">Topoisomerase</keyword>
<dbReference type="InterPro" id="IPR023405">
    <property type="entry name" value="Topo_IA_core_domain"/>
</dbReference>
<dbReference type="FunFam" id="1.10.290.10:FF:000004">
    <property type="entry name" value="DNA topoisomerase 3"/>
    <property type="match status" value="1"/>
</dbReference>
<dbReference type="GO" id="GO:0043597">
    <property type="term" value="C:cytoplasmic replication fork"/>
    <property type="evidence" value="ECO:0007669"/>
    <property type="project" value="TreeGrafter"/>
</dbReference>
<dbReference type="InterPro" id="IPR005738">
    <property type="entry name" value="TopoIII"/>
</dbReference>
<feature type="binding site" evidence="8">
    <location>
        <position position="128"/>
    </location>
    <ligand>
        <name>Mg(2+)</name>
        <dbReference type="ChEBI" id="CHEBI:18420"/>
        <label>1</label>
        <note>catalytic</note>
    </ligand>
</feature>
<dbReference type="PANTHER" id="PTHR11390:SF21">
    <property type="entry name" value="DNA TOPOISOMERASE 3-ALPHA"/>
    <property type="match status" value="1"/>
</dbReference>
<dbReference type="InterPro" id="IPR013825">
    <property type="entry name" value="Topo_IA_cen_sub2"/>
</dbReference>
<dbReference type="KEGG" id="shm:Shewmr7_1498"/>
<dbReference type="EC" id="5.6.2.1" evidence="8"/>
<dbReference type="AlphaFoldDB" id="Q0HWK8"/>
<dbReference type="HOGENOM" id="CLU_002929_5_2_6"/>
<evidence type="ECO:0000256" key="2">
    <source>
        <dbReference type="ARBA" id="ARBA00009446"/>
    </source>
</evidence>
<evidence type="ECO:0000256" key="9">
    <source>
        <dbReference type="SAM" id="MobiDB-lite"/>
    </source>
</evidence>
<dbReference type="InterPro" id="IPR003602">
    <property type="entry name" value="Topo_IA_DNA-bd_dom"/>
</dbReference>
<dbReference type="InterPro" id="IPR006171">
    <property type="entry name" value="TOPRIM_dom"/>
</dbReference>
<dbReference type="Pfam" id="PF01131">
    <property type="entry name" value="Topoisom_bac"/>
    <property type="match status" value="1"/>
</dbReference>
<dbReference type="CDD" id="cd00186">
    <property type="entry name" value="TOP1Ac"/>
    <property type="match status" value="1"/>
</dbReference>
<feature type="domain" description="Toprim" evidence="10">
    <location>
        <begin position="26"/>
        <end position="159"/>
    </location>
</feature>
<dbReference type="GO" id="GO:0000287">
    <property type="term" value="F:magnesium ion binding"/>
    <property type="evidence" value="ECO:0007669"/>
    <property type="project" value="UniProtKB-UniRule"/>
</dbReference>
<dbReference type="SMART" id="SM00437">
    <property type="entry name" value="TOP1Ac"/>
    <property type="match status" value="1"/>
</dbReference>
<proteinExistence type="inferred from homology"/>
<dbReference type="NCBIfam" id="TIGR01056">
    <property type="entry name" value="topB"/>
    <property type="match status" value="1"/>
</dbReference>
<dbReference type="SMART" id="SM00493">
    <property type="entry name" value="TOPRIM"/>
    <property type="match status" value="1"/>
</dbReference>
<feature type="site" description="Interaction with DNA" evidence="8">
    <location>
        <position position="195"/>
    </location>
</feature>
<feature type="site" description="Interaction with DNA" evidence="8">
    <location>
        <position position="203"/>
    </location>
</feature>
<feature type="region of interest" description="Disordered" evidence="9">
    <location>
        <begin position="482"/>
        <end position="505"/>
    </location>
</feature>
<evidence type="ECO:0000256" key="5">
    <source>
        <dbReference type="ARBA" id="ARBA00023029"/>
    </source>
</evidence>
<name>Q0HWK8_SHESR</name>
<comment type="caution">
    <text evidence="8">Lacks conserved residue(s) required for the propagation of feature annotation.</text>
</comment>
<dbReference type="GO" id="GO:0006310">
    <property type="term" value="P:DNA recombination"/>
    <property type="evidence" value="ECO:0007669"/>
    <property type="project" value="TreeGrafter"/>
</dbReference>
<evidence type="ECO:0000259" key="10">
    <source>
        <dbReference type="PROSITE" id="PS50880"/>
    </source>
</evidence>
<feature type="site" description="Interaction with DNA" evidence="8">
    <location>
        <position position="86"/>
    </location>
</feature>
<dbReference type="Pfam" id="PF01751">
    <property type="entry name" value="Toprim"/>
    <property type="match status" value="1"/>
</dbReference>
<dbReference type="PRINTS" id="PR00417">
    <property type="entry name" value="PRTPISMRASEI"/>
</dbReference>
<protein>
    <recommendedName>
        <fullName evidence="8">DNA topoisomerase 3</fullName>
        <ecNumber evidence="8">5.6.2.1</ecNumber>
    </recommendedName>
    <alternativeName>
        <fullName evidence="8">DNA topoisomerase III</fullName>
    </alternativeName>
</protein>
<evidence type="ECO:0000256" key="8">
    <source>
        <dbReference type="HAMAP-Rule" id="MF_00953"/>
    </source>
</evidence>
<feature type="binding site" evidence="8">
    <location>
        <position position="128"/>
    </location>
    <ligand>
        <name>Mg(2+)</name>
        <dbReference type="ChEBI" id="CHEBI:18420"/>
        <label>2</label>
    </ligand>
</feature>
<dbReference type="FunFam" id="3.40.50.140:FF:000004">
    <property type="entry name" value="DNA topoisomerase 3"/>
    <property type="match status" value="1"/>
</dbReference>
<dbReference type="Gene3D" id="1.10.290.10">
    <property type="entry name" value="Topoisomerase I, domain 4"/>
    <property type="match status" value="1"/>
</dbReference>
<dbReference type="InterPro" id="IPR013826">
    <property type="entry name" value="Topo_IA_cen_sub3"/>
</dbReference>
<keyword evidence="7 8" id="KW-0413">Isomerase</keyword>
<dbReference type="PANTHER" id="PTHR11390">
    <property type="entry name" value="PROKARYOTIC DNA TOPOISOMERASE"/>
    <property type="match status" value="1"/>
</dbReference>
<dbReference type="PROSITE" id="PS00396">
    <property type="entry name" value="TOPO_IA_1"/>
    <property type="match status" value="1"/>
</dbReference>
<accession>Q0HWK8</accession>
<evidence type="ECO:0000256" key="3">
    <source>
        <dbReference type="ARBA" id="ARBA00022723"/>
    </source>
</evidence>
<keyword evidence="4 8" id="KW-0460">Magnesium</keyword>
<dbReference type="InterPro" id="IPR013824">
    <property type="entry name" value="Topo_IA_cen_sub1"/>
</dbReference>
<dbReference type="HAMAP" id="MF_00953">
    <property type="entry name" value="Topoisom_3_prok"/>
    <property type="match status" value="1"/>
</dbReference>
<evidence type="ECO:0000259" key="11">
    <source>
        <dbReference type="PROSITE" id="PS52039"/>
    </source>
</evidence>
<dbReference type="InterPro" id="IPR013497">
    <property type="entry name" value="Topo_IA_cen"/>
</dbReference>
<dbReference type="GO" id="GO:0006281">
    <property type="term" value="P:DNA repair"/>
    <property type="evidence" value="ECO:0007669"/>
    <property type="project" value="TreeGrafter"/>
</dbReference>
<dbReference type="GO" id="GO:0006265">
    <property type="term" value="P:DNA topological change"/>
    <property type="evidence" value="ECO:0007669"/>
    <property type="project" value="UniProtKB-UniRule"/>
</dbReference>
<dbReference type="Gene3D" id="3.40.50.140">
    <property type="match status" value="1"/>
</dbReference>
<feature type="region of interest" description="Disordered" evidence="9">
    <location>
        <begin position="675"/>
        <end position="732"/>
    </location>
</feature>
<evidence type="ECO:0000256" key="6">
    <source>
        <dbReference type="ARBA" id="ARBA00023125"/>
    </source>
</evidence>
<comment type="function">
    <text evidence="8">Releases the supercoiling and torsional tension of DNA, which is introduced during the DNA replication and transcription, by transiently cleaving and rejoining one strand of the DNA duplex. Introduces a single-strand break via transesterification at a target site in duplex DNA. The scissile phosphodiester is attacked by the catalytic tyrosine of the enzyme, resulting in the formation of a DNA-(5'-phosphotyrosyl)-enzyme intermediate and the expulsion of a 3'-OH DNA strand. The free DNA strand then undergoes passage around the unbroken strand, thus removing DNA supercoils. Finally, in the religation step, the DNA 3'-OH attacks the covalent intermediate to expel the active-site tyrosine and restore the DNA phosphodiester backbone.</text>
</comment>
<dbReference type="SMART" id="SM00436">
    <property type="entry name" value="TOP1Bc"/>
    <property type="match status" value="1"/>
</dbReference>
<keyword evidence="3 8" id="KW-0479">Metal-binding</keyword>
<dbReference type="InterPro" id="IPR003601">
    <property type="entry name" value="Topo_IA_2"/>
</dbReference>
<reference evidence="12" key="1">
    <citation type="submission" date="2006-08" db="EMBL/GenBank/DDBJ databases">
        <title>Complete sequence of Chromosome1 of Shewanella sp. MR-7.</title>
        <authorList>
            <consortium name="US DOE Joint Genome Institute"/>
            <person name="Copeland A."/>
            <person name="Lucas S."/>
            <person name="Lapidus A."/>
            <person name="Barry K."/>
            <person name="Detter J.C."/>
            <person name="Glavina del Rio T."/>
            <person name="Hammon N."/>
            <person name="Israni S."/>
            <person name="Dalin E."/>
            <person name="Tice H."/>
            <person name="Pitluck S."/>
            <person name="Kiss H."/>
            <person name="Brettin T."/>
            <person name="Bruce D."/>
            <person name="Han C."/>
            <person name="Tapia R."/>
            <person name="Gilna P."/>
            <person name="Schmutz J."/>
            <person name="Larimer F."/>
            <person name="Land M."/>
            <person name="Hauser L."/>
            <person name="Kyrpides N."/>
            <person name="Mikhailova N."/>
            <person name="Nealson K."/>
            <person name="Konstantinidis K."/>
            <person name="Klappenbach J."/>
            <person name="Tiedje J."/>
            <person name="Richardson P."/>
        </authorList>
    </citation>
    <scope>NUCLEOTIDE SEQUENCE</scope>
    <source>
        <strain evidence="12">MR-7</strain>
    </source>
</reference>
<feature type="compositionally biased region" description="Low complexity" evidence="9">
    <location>
        <begin position="687"/>
        <end position="718"/>
    </location>
</feature>
<dbReference type="Gene3D" id="2.70.20.10">
    <property type="entry name" value="Topoisomerase I, domain 3"/>
    <property type="match status" value="1"/>
</dbReference>
<comment type="catalytic activity">
    <reaction evidence="1 8">
        <text>ATP-independent breakage of single-stranded DNA, followed by passage and rejoining.</text>
        <dbReference type="EC" id="5.6.2.1"/>
    </reaction>
</comment>
<organism evidence="12">
    <name type="scientific">Shewanella sp. (strain MR-7)</name>
    <dbReference type="NCBI Taxonomy" id="60481"/>
    <lineage>
        <taxon>Bacteria</taxon>
        <taxon>Pseudomonadati</taxon>
        <taxon>Pseudomonadota</taxon>
        <taxon>Gammaproteobacteria</taxon>
        <taxon>Alteromonadales</taxon>
        <taxon>Shewanellaceae</taxon>
        <taxon>Shewanella</taxon>
    </lineage>
</organism>
<feature type="active site" description="O-(5'-phospho-DNA)-tyrosine intermediate" evidence="8">
    <location>
        <position position="353"/>
    </location>
</feature>
<comment type="similarity">
    <text evidence="2 8">Belongs to the type IA topoisomerase family.</text>
</comment>
<dbReference type="InterPro" id="IPR000380">
    <property type="entry name" value="Topo_IA"/>
</dbReference>
<evidence type="ECO:0000256" key="7">
    <source>
        <dbReference type="ARBA" id="ARBA00023235"/>
    </source>
</evidence>
<feature type="binding site" evidence="8">
    <location>
        <position position="32"/>
    </location>
    <ligand>
        <name>Mg(2+)</name>
        <dbReference type="ChEBI" id="CHEBI:18420"/>
        <label>1</label>
        <note>catalytic</note>
    </ligand>
</feature>
<dbReference type="GO" id="GO:0003917">
    <property type="term" value="F:DNA topoisomerase type I (single strand cut, ATP-independent) activity"/>
    <property type="evidence" value="ECO:0007669"/>
    <property type="project" value="UniProtKB-UniRule"/>
</dbReference>
<dbReference type="InterPro" id="IPR023406">
    <property type="entry name" value="Topo_IA_AS"/>
</dbReference>
<comment type="cofactor">
    <cofactor evidence="8">
        <name>Mg(2+)</name>
        <dbReference type="ChEBI" id="CHEBI:18420"/>
    </cofactor>
    <text evidence="8">Binds two Mg(2+) per subunit.</text>
</comment>
<gene>
    <name evidence="8" type="primary">topB</name>
    <name evidence="12" type="ordered locus">Shewmr7_1498</name>
</gene>
<sequence length="732" mass="80656">MHSCPLWAKLHCNYIQYLYPVFNVDMILYIAEKPSLGRAIADVLPKPHKKGDGFIEDANGNCVSWCVGHLLEQAEPDAYNPEFKSWKFEHLPIVPEKWQLKPKAATRSQLTVLKKLVKQADTLVNAGDPDREGQLLVDEVIAYLGVTGDKLQQTQRLLISDLNPQAVKRALSQLRSNREFIPLSTSALARSRADWLYGMNMTRAYTIQGKKVGYQGVLSVGRVQTPLLGLIVRRDEEIANFQSKPFYEVLAQLVTDKDQAFTAKWQPSEACLPYMDEEGRVLAKGLAQNVVRRITDKPAKVTQLSTKDKQQNPPLPYSLSALQIDAAKRFGMSAKDVLDTCQSLYERHKLITYPRSDSRYLPTEQHGLASGVLAAITGGAPELVAHAEAPNPRLKSKAWDDKKVDAHHAIIPTEKQPNLGGLSQRERQLYLHIARQYLAQFYPAYCYSETAVEVTIEGGLFKTKAKQDKSLGWKQLFSREENERKDASSAASFAQGDKDTEEGEYLGQLPPLTLGQVLHCHQGELVEKQTQPPKAFTDATLLSAMTGINRYVTDPEIRKILKETDGLGTEATRAGIIELLFKRGFIQRQGKSIVATEVGKGLINSLPLSATTPDMTALWEASLNGICHKEISYQGFMQPLLGTLTNLIENAGAQLPSAFNGLKGQGFKRAATKKSGYRKAGGKGAGWKKSGTKNAAVRSSAAKTTAAKSTVSTSGTSTITPRRRVSKAPAQA</sequence>
<evidence type="ECO:0000313" key="12">
    <source>
        <dbReference type="EMBL" id="ABI42497.1"/>
    </source>
</evidence>
<feature type="region of interest" description="Interaction with DNA" evidence="8">
    <location>
        <begin position="219"/>
        <end position="224"/>
    </location>
</feature>
<dbReference type="NCBIfam" id="NF005829">
    <property type="entry name" value="PRK07726.1"/>
    <property type="match status" value="1"/>
</dbReference>
<evidence type="ECO:0000256" key="4">
    <source>
        <dbReference type="ARBA" id="ARBA00022842"/>
    </source>
</evidence>
<dbReference type="PROSITE" id="PS52039">
    <property type="entry name" value="TOPO_IA_2"/>
    <property type="match status" value="1"/>
</dbReference>
<feature type="domain" description="Topo IA-type catalytic" evidence="11">
    <location>
        <begin position="180"/>
        <end position="648"/>
    </location>
</feature>
<dbReference type="CDD" id="cd03362">
    <property type="entry name" value="TOPRIM_TopoIA_TopoIII"/>
    <property type="match status" value="1"/>
</dbReference>
<keyword evidence="6 8" id="KW-0238">DNA-binding</keyword>
<dbReference type="PROSITE" id="PS50880">
    <property type="entry name" value="TOPRIM"/>
    <property type="match status" value="1"/>
</dbReference>
<dbReference type="GO" id="GO:0003677">
    <property type="term" value="F:DNA binding"/>
    <property type="evidence" value="ECO:0007669"/>
    <property type="project" value="UniProtKB-KW"/>
</dbReference>
<dbReference type="SUPFAM" id="SSF56712">
    <property type="entry name" value="Prokaryotic type I DNA topoisomerase"/>
    <property type="match status" value="1"/>
</dbReference>
<dbReference type="EMBL" id="CP000444">
    <property type="protein sequence ID" value="ABI42497.1"/>
    <property type="molecule type" value="Genomic_DNA"/>
</dbReference>
<evidence type="ECO:0000256" key="1">
    <source>
        <dbReference type="ARBA" id="ARBA00000213"/>
    </source>
</evidence>
<feature type="site" description="Interaction with DNA" evidence="8">
    <location>
        <position position="355"/>
    </location>
</feature>
<dbReference type="InterPro" id="IPR034144">
    <property type="entry name" value="TOPRIM_TopoIII"/>
</dbReference>
<feature type="binding site" evidence="8">
    <location>
        <position position="130"/>
    </location>
    <ligand>
        <name>Mg(2+)</name>
        <dbReference type="ChEBI" id="CHEBI:18420"/>
        <label>2</label>
    </ligand>
</feature>
<dbReference type="Gene3D" id="1.10.460.10">
    <property type="entry name" value="Topoisomerase I, domain 2"/>
    <property type="match status" value="1"/>
</dbReference>